<proteinExistence type="predicted"/>
<organism evidence="1">
    <name type="scientific">marine sediment metagenome</name>
    <dbReference type="NCBI Taxonomy" id="412755"/>
    <lineage>
        <taxon>unclassified sequences</taxon>
        <taxon>metagenomes</taxon>
        <taxon>ecological metagenomes</taxon>
    </lineage>
</organism>
<dbReference type="EMBL" id="LAZR01022416">
    <property type="protein sequence ID" value="KKL81944.1"/>
    <property type="molecule type" value="Genomic_DNA"/>
</dbReference>
<dbReference type="AlphaFoldDB" id="A0A0F9F688"/>
<gene>
    <name evidence="1" type="ORF">LCGC14_1989690</name>
</gene>
<comment type="caution">
    <text evidence="1">The sequence shown here is derived from an EMBL/GenBank/DDBJ whole genome shotgun (WGS) entry which is preliminary data.</text>
</comment>
<reference evidence="1" key="1">
    <citation type="journal article" date="2015" name="Nature">
        <title>Complex archaea that bridge the gap between prokaryotes and eukaryotes.</title>
        <authorList>
            <person name="Spang A."/>
            <person name="Saw J.H."/>
            <person name="Jorgensen S.L."/>
            <person name="Zaremba-Niedzwiedzka K."/>
            <person name="Martijn J."/>
            <person name="Lind A.E."/>
            <person name="van Eijk R."/>
            <person name="Schleper C."/>
            <person name="Guy L."/>
            <person name="Ettema T.J."/>
        </authorList>
    </citation>
    <scope>NUCLEOTIDE SEQUENCE</scope>
</reference>
<accession>A0A0F9F688</accession>
<sequence length="39" mass="4463">MTKIVFILLTLIIAVFIPLMIFAQDQQDVTSRRAPCRSL</sequence>
<name>A0A0F9F688_9ZZZZ</name>
<protein>
    <submittedName>
        <fullName evidence="1">Uncharacterized protein</fullName>
    </submittedName>
</protein>
<evidence type="ECO:0000313" key="1">
    <source>
        <dbReference type="EMBL" id="KKL81944.1"/>
    </source>
</evidence>